<name>A0A4Z0PYU0_9BACT</name>
<accession>A0A4Z0PYU0</accession>
<evidence type="ECO:0000313" key="1">
    <source>
        <dbReference type="EMBL" id="TGE22605.1"/>
    </source>
</evidence>
<keyword evidence="2" id="KW-1185">Reference proteome</keyword>
<comment type="caution">
    <text evidence="1">The sequence shown here is derived from an EMBL/GenBank/DDBJ whole genome shotgun (WGS) entry which is preliminary data.</text>
</comment>
<organism evidence="1 2">
    <name type="scientific">Hymenobacter metallicola</name>
    <dbReference type="NCBI Taxonomy" id="2563114"/>
    <lineage>
        <taxon>Bacteria</taxon>
        <taxon>Pseudomonadati</taxon>
        <taxon>Bacteroidota</taxon>
        <taxon>Cytophagia</taxon>
        <taxon>Cytophagales</taxon>
        <taxon>Hymenobacteraceae</taxon>
        <taxon>Hymenobacter</taxon>
    </lineage>
</organism>
<reference evidence="1 2" key="1">
    <citation type="submission" date="2019-04" db="EMBL/GenBank/DDBJ databases">
        <authorList>
            <person name="Feng G."/>
            <person name="Zhang J."/>
            <person name="Zhu H."/>
        </authorList>
    </citation>
    <scope>NUCLEOTIDE SEQUENCE [LARGE SCALE GENOMIC DNA]</scope>
    <source>
        <strain evidence="1 2">9PBR-1</strain>
    </source>
</reference>
<dbReference type="Proteomes" id="UP000298471">
    <property type="component" value="Unassembled WGS sequence"/>
</dbReference>
<dbReference type="OrthoDB" id="887282at2"/>
<sequence>MSQAEKFDPTARIYAAQEAYLAIEQQPQDKAEKQLLEQARRYVQAHSHQNDLRDLAGPIRKLMGNAYQVGCGGSHIWIKRTPADAGPRSPERLAVVADRLTTAYRDWFEPRVPGGPRRSIRTEQGLPIAGVAITTSTPTR</sequence>
<proteinExistence type="predicted"/>
<dbReference type="EMBL" id="SRMB01000006">
    <property type="protein sequence ID" value="TGE22605.1"/>
    <property type="molecule type" value="Genomic_DNA"/>
</dbReference>
<protein>
    <submittedName>
        <fullName evidence="1">Uncharacterized protein</fullName>
    </submittedName>
</protein>
<evidence type="ECO:0000313" key="2">
    <source>
        <dbReference type="Proteomes" id="UP000298471"/>
    </source>
</evidence>
<dbReference type="RefSeq" id="WP_135398407.1">
    <property type="nucleotide sequence ID" value="NZ_SRMB01000006.1"/>
</dbReference>
<dbReference type="AlphaFoldDB" id="A0A4Z0PYU0"/>
<gene>
    <name evidence="1" type="ORF">E5K02_23005</name>
</gene>